<keyword evidence="2" id="KW-1185">Reference proteome</keyword>
<protein>
    <submittedName>
        <fullName evidence="1">Uncharacterized protein</fullName>
    </submittedName>
</protein>
<dbReference type="EMBL" id="KL142382">
    <property type="protein sequence ID" value="KDR74614.1"/>
    <property type="molecule type" value="Genomic_DNA"/>
</dbReference>
<reference evidence="2" key="1">
    <citation type="journal article" date="2014" name="Proc. Natl. Acad. Sci. U.S.A.">
        <title>Extensive sampling of basidiomycete genomes demonstrates inadequacy of the white-rot/brown-rot paradigm for wood decay fungi.</title>
        <authorList>
            <person name="Riley R."/>
            <person name="Salamov A.A."/>
            <person name="Brown D.W."/>
            <person name="Nagy L.G."/>
            <person name="Floudas D."/>
            <person name="Held B.W."/>
            <person name="Levasseur A."/>
            <person name="Lombard V."/>
            <person name="Morin E."/>
            <person name="Otillar R."/>
            <person name="Lindquist E.A."/>
            <person name="Sun H."/>
            <person name="LaButti K.M."/>
            <person name="Schmutz J."/>
            <person name="Jabbour D."/>
            <person name="Luo H."/>
            <person name="Baker S.E."/>
            <person name="Pisabarro A.G."/>
            <person name="Walton J.D."/>
            <person name="Blanchette R.A."/>
            <person name="Henrissat B."/>
            <person name="Martin F."/>
            <person name="Cullen D."/>
            <person name="Hibbett D.S."/>
            <person name="Grigoriev I.V."/>
        </authorList>
    </citation>
    <scope>NUCLEOTIDE SEQUENCE [LARGE SCALE GENOMIC DNA]</scope>
    <source>
        <strain evidence="2">CBS 339.88</strain>
    </source>
</reference>
<dbReference type="AlphaFoldDB" id="A0A067T3V6"/>
<sequence>MPQPELPPEIIQVILDNLRPANKLDMKALCAVSLACRNLYNLVTPLIYSEVTLSNYDSVDDKFFSFVETMLNNPYLASLLKSYNGTLYPDSSPESSLRFEPLKGWLQNIVNVKTLHLNVAHDLAETPFPKCPFRLSSLNVTFFQGNELDIEPFLEDQPDLSFLNFYHFQTAVMRPLSPIACPNLKVLTGNSFAAKYILPGRKVVRFEWEYEWDWKGKKPIHLSANSFSEISEELNNLRSLSYSMAEVKLFPHSMFKVINPANAYLRSLRFLEIEAMLPEDWAAVPTLPNLRVLFVLESPNVGWDNASLINHHALIPGLFTKCPTLQRVNLHNPVSMGNLSCVRWLRGVKIPLTIPLEVVKKGRTEFPDDNLGDV</sequence>
<evidence type="ECO:0000313" key="1">
    <source>
        <dbReference type="EMBL" id="KDR74614.1"/>
    </source>
</evidence>
<organism evidence="1 2">
    <name type="scientific">Galerina marginata (strain CBS 339.88)</name>
    <dbReference type="NCBI Taxonomy" id="685588"/>
    <lineage>
        <taxon>Eukaryota</taxon>
        <taxon>Fungi</taxon>
        <taxon>Dikarya</taxon>
        <taxon>Basidiomycota</taxon>
        <taxon>Agaricomycotina</taxon>
        <taxon>Agaricomycetes</taxon>
        <taxon>Agaricomycetidae</taxon>
        <taxon>Agaricales</taxon>
        <taxon>Agaricineae</taxon>
        <taxon>Strophariaceae</taxon>
        <taxon>Galerina</taxon>
    </lineage>
</organism>
<name>A0A067T3V6_GALM3</name>
<dbReference type="InterPro" id="IPR032675">
    <property type="entry name" value="LRR_dom_sf"/>
</dbReference>
<dbReference type="Proteomes" id="UP000027222">
    <property type="component" value="Unassembled WGS sequence"/>
</dbReference>
<proteinExistence type="predicted"/>
<dbReference type="SUPFAM" id="SSF52058">
    <property type="entry name" value="L domain-like"/>
    <property type="match status" value="1"/>
</dbReference>
<accession>A0A067T3V6</accession>
<dbReference type="OrthoDB" id="3200286at2759"/>
<evidence type="ECO:0000313" key="2">
    <source>
        <dbReference type="Proteomes" id="UP000027222"/>
    </source>
</evidence>
<gene>
    <name evidence="1" type="ORF">GALMADRAFT_157277</name>
</gene>
<dbReference type="HOGENOM" id="CLU_064117_0_0_1"/>
<dbReference type="Gene3D" id="3.80.10.10">
    <property type="entry name" value="Ribonuclease Inhibitor"/>
    <property type="match status" value="1"/>
</dbReference>